<dbReference type="GO" id="GO:0007018">
    <property type="term" value="P:microtubule-based movement"/>
    <property type="evidence" value="ECO:0007669"/>
    <property type="project" value="InterPro"/>
</dbReference>
<dbReference type="PANTHER" id="PTHR22878">
    <property type="entry name" value="DYNEIN HEAVY CHAIN 6, AXONEMAL-LIKE-RELATED"/>
    <property type="match status" value="1"/>
</dbReference>
<proteinExistence type="predicted"/>
<dbReference type="InterPro" id="IPR026983">
    <property type="entry name" value="DHC"/>
</dbReference>
<protein>
    <recommendedName>
        <fullName evidence="3">Dynein heavy chain tail domain-containing protein</fullName>
    </recommendedName>
</protein>
<name>A0A5E4D6K0_MARMO</name>
<organism evidence="1 2">
    <name type="scientific">Marmota monax</name>
    <name type="common">Woodchuck</name>
    <dbReference type="NCBI Taxonomy" id="9995"/>
    <lineage>
        <taxon>Eukaryota</taxon>
        <taxon>Metazoa</taxon>
        <taxon>Chordata</taxon>
        <taxon>Craniata</taxon>
        <taxon>Vertebrata</taxon>
        <taxon>Euteleostomi</taxon>
        <taxon>Mammalia</taxon>
        <taxon>Eutheria</taxon>
        <taxon>Euarchontoglires</taxon>
        <taxon>Glires</taxon>
        <taxon>Rodentia</taxon>
        <taxon>Sciuromorpha</taxon>
        <taxon>Sciuridae</taxon>
        <taxon>Xerinae</taxon>
        <taxon>Marmotini</taxon>
        <taxon>Marmota</taxon>
    </lineage>
</organism>
<dbReference type="GO" id="GO:0030286">
    <property type="term" value="C:dynein complex"/>
    <property type="evidence" value="ECO:0007669"/>
    <property type="project" value="InterPro"/>
</dbReference>
<sequence length="114" mass="13350">IIESALRQLESKPTEVEEFVEHFTFLEAISSKIFQLEDEYFTINQLYSVVRHYHLYISEEQIAIYKILLGKFRQLKTTIKLNKTNREAAITKFREKLEANIAGLQVDVSNLKAN</sequence>
<dbReference type="AlphaFoldDB" id="A0A5E4D6K0"/>
<comment type="caution">
    <text evidence="1">The sequence shown here is derived from an EMBL/GenBank/DDBJ whole genome shotgun (WGS) entry which is preliminary data.</text>
</comment>
<dbReference type="GO" id="GO:0051959">
    <property type="term" value="F:dynein light intermediate chain binding"/>
    <property type="evidence" value="ECO:0007669"/>
    <property type="project" value="InterPro"/>
</dbReference>
<keyword evidence="2" id="KW-1185">Reference proteome</keyword>
<dbReference type="PANTHER" id="PTHR22878:SF64">
    <property type="entry name" value="DYNEIN AXONEMAL HEAVY CHAIN 14"/>
    <property type="match status" value="1"/>
</dbReference>
<dbReference type="Proteomes" id="UP000335636">
    <property type="component" value="Unassembled WGS sequence"/>
</dbReference>
<gene>
    <name evidence="1" type="ORF">MONAX_5E033578</name>
</gene>
<feature type="non-terminal residue" evidence="1">
    <location>
        <position position="1"/>
    </location>
</feature>
<evidence type="ECO:0000313" key="2">
    <source>
        <dbReference type="Proteomes" id="UP000335636"/>
    </source>
</evidence>
<reference evidence="1" key="1">
    <citation type="submission" date="2019-04" db="EMBL/GenBank/DDBJ databases">
        <authorList>
            <person name="Alioto T."/>
            <person name="Alioto T."/>
        </authorList>
    </citation>
    <scope>NUCLEOTIDE SEQUENCE [LARGE SCALE GENOMIC DNA]</scope>
</reference>
<evidence type="ECO:0008006" key="3">
    <source>
        <dbReference type="Google" id="ProtNLM"/>
    </source>
</evidence>
<dbReference type="GO" id="GO:0045505">
    <property type="term" value="F:dynein intermediate chain binding"/>
    <property type="evidence" value="ECO:0007669"/>
    <property type="project" value="InterPro"/>
</dbReference>
<evidence type="ECO:0000313" key="1">
    <source>
        <dbReference type="EMBL" id="VTJ89863.1"/>
    </source>
</evidence>
<accession>A0A5E4D6K0</accession>
<feature type="non-terminal residue" evidence="1">
    <location>
        <position position="114"/>
    </location>
</feature>
<dbReference type="EMBL" id="CABDUW010003879">
    <property type="protein sequence ID" value="VTJ89863.1"/>
    <property type="molecule type" value="Genomic_DNA"/>
</dbReference>